<comment type="caution">
    <text evidence="2">The sequence shown here is derived from an EMBL/GenBank/DDBJ whole genome shotgun (WGS) entry which is preliminary data.</text>
</comment>
<sequence>MPPAHAAPAIASSRRSQLKSRDKEVGGTRDSRDVSSSEDGAKLKTTAAAEVLQTAVDCCTLRDLADGRRSCERPATYRRQTQPPS</sequence>
<keyword evidence="3" id="KW-1185">Reference proteome</keyword>
<dbReference type="AlphaFoldDB" id="A0A2T7PMM5"/>
<dbReference type="Proteomes" id="UP000245119">
    <property type="component" value="Linkage Group LG3"/>
</dbReference>
<feature type="compositionally biased region" description="Basic and acidic residues" evidence="1">
    <location>
        <begin position="19"/>
        <end position="42"/>
    </location>
</feature>
<feature type="compositionally biased region" description="Low complexity" evidence="1">
    <location>
        <begin position="1"/>
        <end position="11"/>
    </location>
</feature>
<protein>
    <submittedName>
        <fullName evidence="2">Uncharacterized protein</fullName>
    </submittedName>
</protein>
<reference evidence="2 3" key="1">
    <citation type="submission" date="2018-04" db="EMBL/GenBank/DDBJ databases">
        <title>The genome of golden apple snail Pomacea canaliculata provides insight into stress tolerance and invasive adaptation.</title>
        <authorList>
            <person name="Liu C."/>
            <person name="Liu B."/>
            <person name="Ren Y."/>
            <person name="Zhang Y."/>
            <person name="Wang H."/>
            <person name="Li S."/>
            <person name="Jiang F."/>
            <person name="Yin L."/>
            <person name="Zhang G."/>
            <person name="Qian W."/>
            <person name="Fan W."/>
        </authorList>
    </citation>
    <scope>NUCLEOTIDE SEQUENCE [LARGE SCALE GENOMIC DNA]</scope>
    <source>
        <strain evidence="2">SZHN2017</strain>
        <tissue evidence="2">Muscle</tissue>
    </source>
</reference>
<feature type="region of interest" description="Disordered" evidence="1">
    <location>
        <begin position="1"/>
        <end position="43"/>
    </location>
</feature>
<name>A0A2T7PMM5_POMCA</name>
<organism evidence="2 3">
    <name type="scientific">Pomacea canaliculata</name>
    <name type="common">Golden apple snail</name>
    <dbReference type="NCBI Taxonomy" id="400727"/>
    <lineage>
        <taxon>Eukaryota</taxon>
        <taxon>Metazoa</taxon>
        <taxon>Spiralia</taxon>
        <taxon>Lophotrochozoa</taxon>
        <taxon>Mollusca</taxon>
        <taxon>Gastropoda</taxon>
        <taxon>Caenogastropoda</taxon>
        <taxon>Architaenioglossa</taxon>
        <taxon>Ampullarioidea</taxon>
        <taxon>Ampullariidae</taxon>
        <taxon>Pomacea</taxon>
    </lineage>
</organism>
<evidence type="ECO:0000313" key="3">
    <source>
        <dbReference type="Proteomes" id="UP000245119"/>
    </source>
</evidence>
<dbReference type="EMBL" id="PZQS01000003">
    <property type="protein sequence ID" value="PVD34688.1"/>
    <property type="molecule type" value="Genomic_DNA"/>
</dbReference>
<accession>A0A2T7PMM5</accession>
<evidence type="ECO:0000256" key="1">
    <source>
        <dbReference type="SAM" id="MobiDB-lite"/>
    </source>
</evidence>
<proteinExistence type="predicted"/>
<evidence type="ECO:0000313" key="2">
    <source>
        <dbReference type="EMBL" id="PVD34688.1"/>
    </source>
</evidence>
<gene>
    <name evidence="2" type="ORF">C0Q70_05965</name>
</gene>